<dbReference type="Gene3D" id="3.90.1750.10">
    <property type="entry name" value="Hect, E3 ligase catalytic domains"/>
    <property type="match status" value="1"/>
</dbReference>
<organism evidence="5 6">
    <name type="scientific">Acropora cervicornis</name>
    <name type="common">Staghorn coral</name>
    <dbReference type="NCBI Taxonomy" id="6130"/>
    <lineage>
        <taxon>Eukaryota</taxon>
        <taxon>Metazoa</taxon>
        <taxon>Cnidaria</taxon>
        <taxon>Anthozoa</taxon>
        <taxon>Hexacorallia</taxon>
        <taxon>Scleractinia</taxon>
        <taxon>Astrocoeniina</taxon>
        <taxon>Acroporidae</taxon>
        <taxon>Acropora</taxon>
    </lineage>
</organism>
<name>A0AAD9QJU2_ACRCE</name>
<evidence type="ECO:0000313" key="6">
    <source>
        <dbReference type="Proteomes" id="UP001249851"/>
    </source>
</evidence>
<dbReference type="InterPro" id="IPR035983">
    <property type="entry name" value="Hect_E3_ubiquitin_ligase"/>
</dbReference>
<evidence type="ECO:0000313" key="5">
    <source>
        <dbReference type="EMBL" id="KAK2562494.1"/>
    </source>
</evidence>
<accession>A0AAD9QJU2</accession>
<evidence type="ECO:0000256" key="2">
    <source>
        <dbReference type="PROSITE-ProRule" id="PRU00104"/>
    </source>
</evidence>
<feature type="domain" description="HECT" evidence="4">
    <location>
        <begin position="158"/>
        <end position="190"/>
    </location>
</feature>
<dbReference type="GO" id="GO:0004842">
    <property type="term" value="F:ubiquitin-protein transferase activity"/>
    <property type="evidence" value="ECO:0007669"/>
    <property type="project" value="InterPro"/>
</dbReference>
<evidence type="ECO:0000256" key="3">
    <source>
        <dbReference type="SAM" id="MobiDB-lite"/>
    </source>
</evidence>
<dbReference type="Proteomes" id="UP001249851">
    <property type="component" value="Unassembled WGS sequence"/>
</dbReference>
<comment type="caution">
    <text evidence="5">The sequence shown here is derived from an EMBL/GenBank/DDBJ whole genome shotgun (WGS) entry which is preliminary data.</text>
</comment>
<proteinExistence type="predicted"/>
<evidence type="ECO:0000259" key="4">
    <source>
        <dbReference type="PROSITE" id="PS50237"/>
    </source>
</evidence>
<sequence>MSECDNAPNLLVEGDDDVNFQGFGDTYDELSLDDTLPFDSSRPQSSQHLSISPVSVSPPNQLMDEDDPGERSEEDAGRQFRMMVNNQYDEAVLSKEEDDGNSVTEVQERSQRVKLQEELRALVNSLFPGSLEDPANRQLVNIRRRKLWQDACRAFGSPTFDVSRGIRVHFIGKSGVDGGGPQREFYRLLVTTACTMAGILEGSDGRKVPMHNCAAIKAGKFKLLGMMAGMSMVDGGPGLPVFPESVFHYIAKGIPRVGEVEDVPDPVVRKNLSQLTLVQTTEDLRNMVTSEDFVFLLDCGFPKPLALLQLAERDEVVECAIVHYTHYRIRGEIDQLKEGLAKVGVLEAITRDPDLFKPLFCWDSSLQVTTGYIRWLFDPKLSEVGSNARSKEEDLLYNWEEYLKEIDDEGRARAADTEVTLEELFAFLTGSHSIFPMGFERRGSIIFIPLENPKESRLPSVSTCIPHLSIPICNYILEDFDNFKKQTNLAVLGSMEFGQP</sequence>
<keyword evidence="6" id="KW-1185">Reference proteome</keyword>
<gene>
    <name evidence="5" type="ORF">P5673_014159</name>
</gene>
<feature type="region of interest" description="Disordered" evidence="3">
    <location>
        <begin position="1"/>
        <end position="79"/>
    </location>
</feature>
<dbReference type="AlphaFoldDB" id="A0AAD9QJU2"/>
<dbReference type="SUPFAM" id="SSF56204">
    <property type="entry name" value="Hect, E3 ligase catalytic domain"/>
    <property type="match status" value="1"/>
</dbReference>
<keyword evidence="1 2" id="KW-0833">Ubl conjugation pathway</keyword>
<dbReference type="Gene3D" id="3.30.2410.10">
    <property type="entry name" value="Hect, E3 ligase catalytic domain"/>
    <property type="match status" value="1"/>
</dbReference>
<dbReference type="SMART" id="SM00119">
    <property type="entry name" value="HECTc"/>
    <property type="match status" value="1"/>
</dbReference>
<reference evidence="5" key="1">
    <citation type="journal article" date="2023" name="G3 (Bethesda)">
        <title>Whole genome assembly and annotation of the endangered Caribbean coral Acropora cervicornis.</title>
        <authorList>
            <person name="Selwyn J.D."/>
            <person name="Vollmer S.V."/>
        </authorList>
    </citation>
    <scope>NUCLEOTIDE SEQUENCE</scope>
    <source>
        <strain evidence="5">K2</strain>
    </source>
</reference>
<protein>
    <submittedName>
        <fullName evidence="5">G2/M phase-specific E3 ubiquitin-protein ligase</fullName>
    </submittedName>
</protein>
<evidence type="ECO:0000256" key="1">
    <source>
        <dbReference type="ARBA" id="ARBA00022786"/>
    </source>
</evidence>
<dbReference type="PROSITE" id="PS50237">
    <property type="entry name" value="HECT"/>
    <property type="match status" value="1"/>
</dbReference>
<comment type="caution">
    <text evidence="2">Lacks conserved residue(s) required for the propagation of feature annotation.</text>
</comment>
<reference evidence="5" key="2">
    <citation type="journal article" date="2023" name="Science">
        <title>Genomic signatures of disease resistance in endangered staghorn corals.</title>
        <authorList>
            <person name="Vollmer S.V."/>
            <person name="Selwyn J.D."/>
            <person name="Despard B.A."/>
            <person name="Roesel C.L."/>
        </authorList>
    </citation>
    <scope>NUCLEOTIDE SEQUENCE</scope>
    <source>
        <strain evidence="5">K2</strain>
    </source>
</reference>
<dbReference type="EMBL" id="JARQWQ010000028">
    <property type="protein sequence ID" value="KAK2562494.1"/>
    <property type="molecule type" value="Genomic_DNA"/>
</dbReference>
<feature type="compositionally biased region" description="Polar residues" evidence="3">
    <location>
        <begin position="41"/>
        <end position="60"/>
    </location>
</feature>
<dbReference type="InterPro" id="IPR000569">
    <property type="entry name" value="HECT_dom"/>
</dbReference>
<feature type="compositionally biased region" description="Basic and acidic residues" evidence="3">
    <location>
        <begin position="69"/>
        <end position="78"/>
    </location>
</feature>